<protein>
    <submittedName>
        <fullName evidence="4">10212_t:CDS:1</fullName>
    </submittedName>
</protein>
<feature type="region of interest" description="Disordered" evidence="2">
    <location>
        <begin position="1"/>
        <end position="55"/>
    </location>
</feature>
<name>A0A9N9HN44_FUNMO</name>
<comment type="caution">
    <text evidence="4">The sequence shown here is derived from an EMBL/GenBank/DDBJ whole genome shotgun (WGS) entry which is preliminary data.</text>
</comment>
<feature type="coiled-coil region" evidence="1">
    <location>
        <begin position="170"/>
        <end position="197"/>
    </location>
</feature>
<keyword evidence="5" id="KW-1185">Reference proteome</keyword>
<keyword evidence="1" id="KW-0175">Coiled coil</keyword>
<dbReference type="AlphaFoldDB" id="A0A9N9HN44"/>
<keyword evidence="3" id="KW-1133">Transmembrane helix</keyword>
<evidence type="ECO:0000256" key="2">
    <source>
        <dbReference type="SAM" id="MobiDB-lite"/>
    </source>
</evidence>
<reference evidence="4" key="1">
    <citation type="submission" date="2021-06" db="EMBL/GenBank/DDBJ databases">
        <authorList>
            <person name="Kallberg Y."/>
            <person name="Tangrot J."/>
            <person name="Rosling A."/>
        </authorList>
    </citation>
    <scope>NUCLEOTIDE SEQUENCE</scope>
    <source>
        <strain evidence="4">87-6 pot B 2015</strain>
    </source>
</reference>
<feature type="transmembrane region" description="Helical" evidence="3">
    <location>
        <begin position="56"/>
        <end position="77"/>
    </location>
</feature>
<feature type="compositionally biased region" description="Polar residues" evidence="2">
    <location>
        <begin position="1"/>
        <end position="11"/>
    </location>
</feature>
<dbReference type="EMBL" id="CAJVPP010008525">
    <property type="protein sequence ID" value="CAG8697543.1"/>
    <property type="molecule type" value="Genomic_DNA"/>
</dbReference>
<organism evidence="4 5">
    <name type="scientific">Funneliformis mosseae</name>
    <name type="common">Endomycorrhizal fungus</name>
    <name type="synonym">Glomus mosseae</name>
    <dbReference type="NCBI Taxonomy" id="27381"/>
    <lineage>
        <taxon>Eukaryota</taxon>
        <taxon>Fungi</taxon>
        <taxon>Fungi incertae sedis</taxon>
        <taxon>Mucoromycota</taxon>
        <taxon>Glomeromycotina</taxon>
        <taxon>Glomeromycetes</taxon>
        <taxon>Glomerales</taxon>
        <taxon>Glomeraceae</taxon>
        <taxon>Funneliformis</taxon>
    </lineage>
</organism>
<keyword evidence="3" id="KW-0812">Transmembrane</keyword>
<proteinExistence type="predicted"/>
<evidence type="ECO:0000313" key="5">
    <source>
        <dbReference type="Proteomes" id="UP000789375"/>
    </source>
</evidence>
<accession>A0A9N9HN44</accession>
<dbReference type="Proteomes" id="UP000789375">
    <property type="component" value="Unassembled WGS sequence"/>
</dbReference>
<gene>
    <name evidence="4" type="ORF">FMOSSE_LOCUS13657</name>
</gene>
<keyword evidence="3" id="KW-0472">Membrane</keyword>
<feature type="compositionally biased region" description="Basic and acidic residues" evidence="2">
    <location>
        <begin position="13"/>
        <end position="37"/>
    </location>
</feature>
<evidence type="ECO:0000256" key="1">
    <source>
        <dbReference type="SAM" id="Coils"/>
    </source>
</evidence>
<evidence type="ECO:0000256" key="3">
    <source>
        <dbReference type="SAM" id="Phobius"/>
    </source>
</evidence>
<sequence>MLKCSNNQSNKNYRRESIINDDKSDMGDHQEDGKAPEPSKTPTVTPSPAVKKDNTAGPVIGGIVRVIILIIISLFVFKKYKQKIKNDAILTPGDYENVKPMAGSVKDKGLPTAPGEIFISNNNQTITNNSTRNHQNYVVISPQQEENIIKQPGQELSKDEIANLIKQDDSSNEKALLNQLREEIQVLKQRLNKQNDMNNSSETILNIEDEVINKLREEALQEIKQEIKQRLRNKAFT</sequence>
<evidence type="ECO:0000313" key="4">
    <source>
        <dbReference type="EMBL" id="CAG8697543.1"/>
    </source>
</evidence>